<dbReference type="KEGG" id="rsz:108821456"/>
<protein>
    <submittedName>
        <fullName evidence="9">Probable WRKY transcription factor 10</fullName>
    </submittedName>
</protein>
<feature type="domain" description="WRKY" evidence="7">
    <location>
        <begin position="176"/>
        <end position="241"/>
    </location>
</feature>
<feature type="compositionally biased region" description="Polar residues" evidence="6">
    <location>
        <begin position="252"/>
        <end position="267"/>
    </location>
</feature>
<evidence type="ECO:0000256" key="4">
    <source>
        <dbReference type="ARBA" id="ARBA00023163"/>
    </source>
</evidence>
<evidence type="ECO:0000256" key="1">
    <source>
        <dbReference type="ARBA" id="ARBA00004123"/>
    </source>
</evidence>
<dbReference type="AlphaFoldDB" id="A0A6J0KR50"/>
<organism evidence="8 9">
    <name type="scientific">Raphanus sativus</name>
    <name type="common">Radish</name>
    <name type="synonym">Raphanus raphanistrum var. sativus</name>
    <dbReference type="NCBI Taxonomy" id="3726"/>
    <lineage>
        <taxon>Eukaryota</taxon>
        <taxon>Viridiplantae</taxon>
        <taxon>Streptophyta</taxon>
        <taxon>Embryophyta</taxon>
        <taxon>Tracheophyta</taxon>
        <taxon>Spermatophyta</taxon>
        <taxon>Magnoliopsida</taxon>
        <taxon>eudicotyledons</taxon>
        <taxon>Gunneridae</taxon>
        <taxon>Pentapetalae</taxon>
        <taxon>rosids</taxon>
        <taxon>malvids</taxon>
        <taxon>Brassicales</taxon>
        <taxon>Brassicaceae</taxon>
        <taxon>Brassiceae</taxon>
        <taxon>Raphanus</taxon>
    </lineage>
</organism>
<dbReference type="InterPro" id="IPR044810">
    <property type="entry name" value="WRKY_plant"/>
</dbReference>
<dbReference type="Pfam" id="PF03106">
    <property type="entry name" value="WRKY"/>
    <property type="match status" value="1"/>
</dbReference>
<reference evidence="8" key="1">
    <citation type="journal article" date="2019" name="Database">
        <title>The radish genome database (RadishGD): an integrated information resource for radish genomics.</title>
        <authorList>
            <person name="Yu H.J."/>
            <person name="Baek S."/>
            <person name="Lee Y.J."/>
            <person name="Cho A."/>
            <person name="Mun J.H."/>
        </authorList>
    </citation>
    <scope>NUCLEOTIDE SEQUENCE [LARGE SCALE GENOMIC DNA]</scope>
    <source>
        <strain evidence="8">cv. WK10039</strain>
    </source>
</reference>
<dbReference type="Proteomes" id="UP000504610">
    <property type="component" value="Chromosome 8"/>
</dbReference>
<evidence type="ECO:0000256" key="3">
    <source>
        <dbReference type="ARBA" id="ARBA00023125"/>
    </source>
</evidence>
<dbReference type="InterPro" id="IPR036576">
    <property type="entry name" value="WRKY_dom_sf"/>
</dbReference>
<evidence type="ECO:0000313" key="9">
    <source>
        <dbReference type="RefSeq" id="XP_018449996.2"/>
    </source>
</evidence>
<feature type="region of interest" description="Disordered" evidence="6">
    <location>
        <begin position="1"/>
        <end position="26"/>
    </location>
</feature>
<evidence type="ECO:0000259" key="7">
    <source>
        <dbReference type="PROSITE" id="PS50811"/>
    </source>
</evidence>
<keyword evidence="3" id="KW-0238">DNA-binding</keyword>
<dbReference type="GeneID" id="108821456"/>
<evidence type="ECO:0000313" key="8">
    <source>
        <dbReference type="Proteomes" id="UP000504610"/>
    </source>
</evidence>
<keyword evidence="2" id="KW-0805">Transcription regulation</keyword>
<dbReference type="SMART" id="SM00774">
    <property type="entry name" value="WRKY"/>
    <property type="match status" value="1"/>
</dbReference>
<evidence type="ECO:0000256" key="6">
    <source>
        <dbReference type="SAM" id="MobiDB-lite"/>
    </source>
</evidence>
<keyword evidence="5" id="KW-0539">Nucleus</keyword>
<evidence type="ECO:0000256" key="5">
    <source>
        <dbReference type="ARBA" id="ARBA00023242"/>
    </source>
</evidence>
<proteinExistence type="predicted"/>
<dbReference type="SUPFAM" id="SSF118290">
    <property type="entry name" value="WRKY DNA-binding domain"/>
    <property type="match status" value="1"/>
</dbReference>
<dbReference type="RefSeq" id="XP_018449996.2">
    <property type="nucleotide sequence ID" value="XM_018594494.2"/>
</dbReference>
<keyword evidence="8" id="KW-1185">Reference proteome</keyword>
<dbReference type="GO" id="GO:0003700">
    <property type="term" value="F:DNA-binding transcription factor activity"/>
    <property type="evidence" value="ECO:0007669"/>
    <property type="project" value="InterPro"/>
</dbReference>
<gene>
    <name evidence="9" type="primary">LOC108821456</name>
</gene>
<feature type="region of interest" description="Disordered" evidence="6">
    <location>
        <begin position="302"/>
        <end position="322"/>
    </location>
</feature>
<dbReference type="PANTHER" id="PTHR31221">
    <property type="entry name" value="WRKY TRANSCRIPTION FACTOR PROTEIN 1-RELATED"/>
    <property type="match status" value="1"/>
</dbReference>
<reference evidence="9" key="2">
    <citation type="submission" date="2025-08" db="UniProtKB">
        <authorList>
            <consortium name="RefSeq"/>
        </authorList>
    </citation>
    <scope>IDENTIFICATION</scope>
    <source>
        <tissue evidence="9">Leaf</tissue>
    </source>
</reference>
<dbReference type="GO" id="GO:0043565">
    <property type="term" value="F:sequence-specific DNA binding"/>
    <property type="evidence" value="ECO:0007669"/>
    <property type="project" value="InterPro"/>
</dbReference>
<feature type="compositionally biased region" description="Basic and acidic residues" evidence="6">
    <location>
        <begin position="310"/>
        <end position="322"/>
    </location>
</feature>
<feature type="compositionally biased region" description="Polar residues" evidence="6">
    <location>
        <begin position="10"/>
        <end position="25"/>
    </location>
</feature>
<keyword evidence="4" id="KW-0804">Transcription</keyword>
<comment type="subcellular location">
    <subcellularLocation>
        <location evidence="1">Nucleus</location>
    </subcellularLocation>
</comment>
<dbReference type="OrthoDB" id="1049501at2759"/>
<evidence type="ECO:0000256" key="2">
    <source>
        <dbReference type="ARBA" id="ARBA00023015"/>
    </source>
</evidence>
<feature type="region of interest" description="Disordered" evidence="6">
    <location>
        <begin position="252"/>
        <end position="282"/>
    </location>
</feature>
<dbReference type="GO" id="GO:0005634">
    <property type="term" value="C:nucleus"/>
    <property type="evidence" value="ECO:0007669"/>
    <property type="project" value="UniProtKB-SubCell"/>
</dbReference>
<sequence>MRSSDENFMEMTSYSASKASPSPRMTSVRIDQPENALKQMSRILPQTYLSLDYQSEQRSGHLGHRLTAKVSPPALLQSPFSNSSSQIVSPSPVAIFGLPEKMESFGSDHATMMISNNGLPHQRMDVDQAPEDHTIVDVLNVEPSYPKRREDEVSNMIGATRPGSNHETVIIIQMEREENNPDDGYSWKKYGQKVIKGNPNARSYYKCTFSGCKVKKHVERRSDNMKSLVTSYFGNHVHHAPIQRRKSYLLKNRSSSSMSQDPSNRTSRLGRPPSCSSASQVFSPSLEPHLDMTQIYMTGLSLSLPGNQNDEPKIDRAIPDGT</sequence>
<accession>A0A6J0KR50</accession>
<dbReference type="InterPro" id="IPR003657">
    <property type="entry name" value="WRKY_dom"/>
</dbReference>
<dbReference type="PANTHER" id="PTHR31221:SF242">
    <property type="entry name" value="WRKY DOMAIN-CONTAINING PROTEIN"/>
    <property type="match status" value="1"/>
</dbReference>
<dbReference type="Gene3D" id="2.20.25.80">
    <property type="entry name" value="WRKY domain"/>
    <property type="match status" value="1"/>
</dbReference>
<name>A0A6J0KR50_RAPSA</name>
<dbReference type="PROSITE" id="PS50811">
    <property type="entry name" value="WRKY"/>
    <property type="match status" value="1"/>
</dbReference>